<evidence type="ECO:0000256" key="7">
    <source>
        <dbReference type="ARBA" id="ARBA00023128"/>
    </source>
</evidence>
<evidence type="ECO:0000256" key="2">
    <source>
        <dbReference type="ARBA" id="ARBA00006416"/>
    </source>
</evidence>
<dbReference type="InterPro" id="IPR005336">
    <property type="entry name" value="MPC"/>
</dbReference>
<organism evidence="10">
    <name type="scientific">Trypanosoma vivax (strain Y486)</name>
    <dbReference type="NCBI Taxonomy" id="1055687"/>
    <lineage>
        <taxon>Eukaryota</taxon>
        <taxon>Discoba</taxon>
        <taxon>Euglenozoa</taxon>
        <taxon>Kinetoplastea</taxon>
        <taxon>Metakinetoplastina</taxon>
        <taxon>Trypanosomatida</taxon>
        <taxon>Trypanosomatidae</taxon>
        <taxon>Trypanosoma</taxon>
        <taxon>Duttonella</taxon>
    </lineage>
</organism>
<sequence length="136" mass="15404">MSTAATQQIIPKALPKFMHKYVGNSRIFECLKPYEQYRLIAYVNSVYNCAPLIKWSLSIVPLYGIFAGNPPVEKIDINSSGALCITGMIWFVYSLLIQPQNSGSRSLAVVNMCLATVNGFNCYRGWVFKRQRQRSK</sequence>
<reference evidence="10" key="1">
    <citation type="journal article" date="2012" name="Proc. Natl. Acad. Sci. U.S.A.">
        <title>Antigenic diversity is generated by distinct evolutionary mechanisms in African trypanosome species.</title>
        <authorList>
            <person name="Jackson A.P."/>
            <person name="Berry A."/>
            <person name="Aslett M."/>
            <person name="Allison H.C."/>
            <person name="Burton P."/>
            <person name="Vavrova-Anderson J."/>
            <person name="Brown R."/>
            <person name="Browne H."/>
            <person name="Corton N."/>
            <person name="Hauser H."/>
            <person name="Gamble J."/>
            <person name="Gilderthorp R."/>
            <person name="Marcello L."/>
            <person name="McQuillan J."/>
            <person name="Otto T.D."/>
            <person name="Quail M.A."/>
            <person name="Sanders M.J."/>
            <person name="van Tonder A."/>
            <person name="Ginger M.L."/>
            <person name="Field M.C."/>
            <person name="Barry J.D."/>
            <person name="Hertz-Fowler C."/>
            <person name="Berriman M."/>
        </authorList>
    </citation>
    <scope>NUCLEOTIDE SEQUENCE</scope>
    <source>
        <strain evidence="10">Y486</strain>
    </source>
</reference>
<accession>G0TYG0</accession>
<evidence type="ECO:0000256" key="1">
    <source>
        <dbReference type="ARBA" id="ARBA00004448"/>
    </source>
</evidence>
<feature type="transmembrane region" description="Helical" evidence="9">
    <location>
        <begin position="108"/>
        <end position="127"/>
    </location>
</feature>
<evidence type="ECO:0000256" key="4">
    <source>
        <dbReference type="ARBA" id="ARBA00022692"/>
    </source>
</evidence>
<comment type="function">
    <text evidence="9">Mediates the uptake of pyruvate into mitochondria.</text>
</comment>
<evidence type="ECO:0000256" key="3">
    <source>
        <dbReference type="ARBA" id="ARBA00022448"/>
    </source>
</evidence>
<evidence type="ECO:0000256" key="9">
    <source>
        <dbReference type="RuleBase" id="RU363100"/>
    </source>
</evidence>
<dbReference type="VEuPathDB" id="TriTrypDB:TvY486_0703410"/>
<proteinExistence type="inferred from homology"/>
<keyword evidence="4 9" id="KW-0812">Transmembrane</keyword>
<comment type="similarity">
    <text evidence="2 9">Belongs to the mitochondrial pyruvate carrier (MPC) (TC 2.A.105) family.</text>
</comment>
<keyword evidence="5 9" id="KW-0999">Mitochondrion inner membrane</keyword>
<evidence type="ECO:0000256" key="5">
    <source>
        <dbReference type="ARBA" id="ARBA00022792"/>
    </source>
</evidence>
<dbReference type="Pfam" id="PF03650">
    <property type="entry name" value="MPC"/>
    <property type="match status" value="1"/>
</dbReference>
<evidence type="ECO:0000256" key="8">
    <source>
        <dbReference type="ARBA" id="ARBA00023136"/>
    </source>
</evidence>
<name>G0TYG0_TRYVY</name>
<feature type="transmembrane region" description="Helical" evidence="9">
    <location>
        <begin position="77"/>
        <end position="96"/>
    </location>
</feature>
<keyword evidence="3 9" id="KW-0813">Transport</keyword>
<keyword evidence="7 9" id="KW-0496">Mitochondrion</keyword>
<dbReference type="GO" id="GO:0006850">
    <property type="term" value="P:pyruvate import into mitochondria"/>
    <property type="evidence" value="ECO:0007669"/>
    <property type="project" value="InterPro"/>
</dbReference>
<dbReference type="GO" id="GO:0005743">
    <property type="term" value="C:mitochondrial inner membrane"/>
    <property type="evidence" value="ECO:0007669"/>
    <property type="project" value="UniProtKB-SubCell"/>
</dbReference>
<keyword evidence="6 9" id="KW-1133">Transmembrane helix</keyword>
<gene>
    <name evidence="10" type="ORF">TVY486_0703410</name>
</gene>
<comment type="subcellular location">
    <subcellularLocation>
        <location evidence="1 9">Mitochondrion inner membrane</location>
        <topology evidence="1 9">Multi-pass membrane protein</topology>
    </subcellularLocation>
</comment>
<protein>
    <recommendedName>
        <fullName evidence="9">Mitochondrial pyruvate carrier</fullName>
    </recommendedName>
</protein>
<dbReference type="EMBL" id="HE573023">
    <property type="protein sequence ID" value="CCC49007.1"/>
    <property type="molecule type" value="Genomic_DNA"/>
</dbReference>
<evidence type="ECO:0000313" key="10">
    <source>
        <dbReference type="EMBL" id="CCC49007.1"/>
    </source>
</evidence>
<keyword evidence="8 9" id="KW-0472">Membrane</keyword>
<dbReference type="AlphaFoldDB" id="G0TYG0"/>
<evidence type="ECO:0000256" key="6">
    <source>
        <dbReference type="ARBA" id="ARBA00022989"/>
    </source>
</evidence>